<dbReference type="OrthoDB" id="9770871at2"/>
<comment type="catalytic activity">
    <reaction evidence="11">
        <text>1D-myo-inositol 1,2,4,5,6-pentakisphosphate + H2O = 1D-myo-inositol 1,2,5,6-tetrakisphosphate + phosphate</text>
        <dbReference type="Rhea" id="RHEA:77115"/>
        <dbReference type="ChEBI" id="CHEBI:15377"/>
        <dbReference type="ChEBI" id="CHEBI:43474"/>
        <dbReference type="ChEBI" id="CHEBI:57798"/>
        <dbReference type="ChEBI" id="CHEBI:195535"/>
        <dbReference type="EC" id="3.1.3.62"/>
    </reaction>
    <physiologicalReaction direction="left-to-right" evidence="11">
        <dbReference type="Rhea" id="RHEA:77116"/>
    </physiologicalReaction>
</comment>
<evidence type="ECO:0000256" key="8">
    <source>
        <dbReference type="ARBA" id="ARBA00023136"/>
    </source>
</evidence>
<evidence type="ECO:0000256" key="11">
    <source>
        <dbReference type="ARBA" id="ARBA00043671"/>
    </source>
</evidence>
<protein>
    <recommendedName>
        <fullName evidence="5">Multiple inositol polyphosphate phosphatase 1</fullName>
        <ecNumber evidence="4">3.1.3.62</ecNumber>
        <ecNumber evidence="3">3.1.3.80</ecNumber>
    </recommendedName>
    <alternativeName>
        <fullName evidence="9">2,3-bisphosphoglycerate 3-phosphatase</fullName>
    </alternativeName>
</protein>
<feature type="signal peptide" evidence="14">
    <location>
        <begin position="1"/>
        <end position="20"/>
    </location>
</feature>
<reference evidence="15 16" key="1">
    <citation type="submission" date="2016-10" db="EMBL/GenBank/DDBJ databases">
        <authorList>
            <person name="de Groot N.N."/>
        </authorList>
    </citation>
    <scope>NUCLEOTIDE SEQUENCE [LARGE SCALE GENOMIC DNA]</scope>
    <source>
        <strain evidence="15 16">47C3B</strain>
    </source>
</reference>
<evidence type="ECO:0000313" key="16">
    <source>
        <dbReference type="Proteomes" id="UP000199072"/>
    </source>
</evidence>
<evidence type="ECO:0000256" key="13">
    <source>
        <dbReference type="ARBA" id="ARBA00043832"/>
    </source>
</evidence>
<evidence type="ECO:0000256" key="9">
    <source>
        <dbReference type="ARBA" id="ARBA00031642"/>
    </source>
</evidence>
<sequence>MKKAVLFSLFLSVIGIAAHAQDCGTGFLGTKTLYKIGKMRYTPAPAGYQPVFINHVGRHGARHLTKDVSTTFTYGFLLKADSAGQLTEKGRQLKKMVLNLQKVEKGNTKSISAEGRTELKFIGERMFNGNANVFAKQPKITVDITKEIRTKQSADAFLVGLKDNLRDSVSIAEATDDVNLRFYDESPAYSSYEKDGDWQKYKAIIAKAEHVDEINAAITKRLFTDELLKTLNPKSEEKIINDIWGFATIVYSLHDEIIQVGLKAEDLNFTSLYTCDELKALGRADAAEDFLVKGPGVKPNGLQVIIAAPLLANFITTTDEFIKTGNYNARLRFAHAETISPFAALLGIVTADKVAADINKFDTNWQAAKVIPLSSNIQWIFYKKKGTAGYRVKILLNEQEAHITGLKTGFPYYKWSDVRKLYVAKLAKLHYKLGDDAVAFLKAVK</sequence>
<keyword evidence="8" id="KW-0472">Membrane</keyword>
<evidence type="ECO:0000256" key="2">
    <source>
        <dbReference type="ARBA" id="ARBA00008422"/>
    </source>
</evidence>
<feature type="chain" id="PRO_5011706842" description="Multiple inositol polyphosphate phosphatase 1" evidence="14">
    <location>
        <begin position="21"/>
        <end position="445"/>
    </location>
</feature>
<dbReference type="Gene3D" id="3.40.50.1240">
    <property type="entry name" value="Phosphoglycerate mutase-like"/>
    <property type="match status" value="1"/>
</dbReference>
<evidence type="ECO:0000256" key="4">
    <source>
        <dbReference type="ARBA" id="ARBA00013040"/>
    </source>
</evidence>
<dbReference type="GO" id="GO:0016020">
    <property type="term" value="C:membrane"/>
    <property type="evidence" value="ECO:0007669"/>
    <property type="project" value="UniProtKB-SubCell"/>
</dbReference>
<comment type="catalytic activity">
    <reaction evidence="12">
        <text>1D-myo-inositol hexakisphosphate + H2O = 1D-myo-inositol 1,2,4,5,6-pentakisphosphate + phosphate</text>
        <dbReference type="Rhea" id="RHEA:16989"/>
        <dbReference type="ChEBI" id="CHEBI:15377"/>
        <dbReference type="ChEBI" id="CHEBI:43474"/>
        <dbReference type="ChEBI" id="CHEBI:57798"/>
        <dbReference type="ChEBI" id="CHEBI:58130"/>
        <dbReference type="EC" id="3.1.3.62"/>
    </reaction>
    <physiologicalReaction direction="left-to-right" evidence="12">
        <dbReference type="Rhea" id="RHEA:16990"/>
    </physiologicalReaction>
</comment>
<evidence type="ECO:0000256" key="6">
    <source>
        <dbReference type="ARBA" id="ARBA00022729"/>
    </source>
</evidence>
<dbReference type="GO" id="GO:0034417">
    <property type="term" value="F:bisphosphoglycerate 3-phosphatase activity"/>
    <property type="evidence" value="ECO:0007669"/>
    <property type="project" value="UniProtKB-EC"/>
</dbReference>
<evidence type="ECO:0000313" key="15">
    <source>
        <dbReference type="EMBL" id="SDF04996.1"/>
    </source>
</evidence>
<organism evidence="15 16">
    <name type="scientific">Mucilaginibacter pineti</name>
    <dbReference type="NCBI Taxonomy" id="1391627"/>
    <lineage>
        <taxon>Bacteria</taxon>
        <taxon>Pseudomonadati</taxon>
        <taxon>Bacteroidota</taxon>
        <taxon>Sphingobacteriia</taxon>
        <taxon>Sphingobacteriales</taxon>
        <taxon>Sphingobacteriaceae</taxon>
        <taxon>Mucilaginibacter</taxon>
    </lineage>
</organism>
<evidence type="ECO:0000256" key="3">
    <source>
        <dbReference type="ARBA" id="ARBA00012976"/>
    </source>
</evidence>
<evidence type="ECO:0000256" key="12">
    <source>
        <dbReference type="ARBA" id="ARBA00043691"/>
    </source>
</evidence>
<dbReference type="Proteomes" id="UP000199072">
    <property type="component" value="Unassembled WGS sequence"/>
</dbReference>
<gene>
    <name evidence="15" type="ORF">SAMN05216464_11261</name>
</gene>
<evidence type="ECO:0000256" key="10">
    <source>
        <dbReference type="ARBA" id="ARBA00043668"/>
    </source>
</evidence>
<evidence type="ECO:0000256" key="7">
    <source>
        <dbReference type="ARBA" id="ARBA00022801"/>
    </source>
</evidence>
<dbReference type="SUPFAM" id="SSF53254">
    <property type="entry name" value="Phosphoglycerate mutase-like"/>
    <property type="match status" value="1"/>
</dbReference>
<comment type="catalytic activity">
    <reaction evidence="13">
        <text>(2R)-2,3-bisphosphoglycerate + H2O = (2R)-2-phosphoglycerate + phosphate</text>
        <dbReference type="Rhea" id="RHEA:27381"/>
        <dbReference type="ChEBI" id="CHEBI:15377"/>
        <dbReference type="ChEBI" id="CHEBI:43474"/>
        <dbReference type="ChEBI" id="CHEBI:58248"/>
        <dbReference type="ChEBI" id="CHEBI:58289"/>
        <dbReference type="EC" id="3.1.3.80"/>
    </reaction>
    <physiologicalReaction direction="left-to-right" evidence="13">
        <dbReference type="Rhea" id="RHEA:27382"/>
    </physiologicalReaction>
</comment>
<dbReference type="PANTHER" id="PTHR20963">
    <property type="entry name" value="MULTIPLE INOSITOL POLYPHOSPHATE PHOSPHATASE-RELATED"/>
    <property type="match status" value="1"/>
</dbReference>
<dbReference type="AlphaFoldDB" id="A0A1G7HXM6"/>
<dbReference type="EMBL" id="FNAI01000012">
    <property type="protein sequence ID" value="SDF04996.1"/>
    <property type="molecule type" value="Genomic_DNA"/>
</dbReference>
<dbReference type="EC" id="3.1.3.80" evidence="3"/>
<dbReference type="RefSeq" id="WP_091152819.1">
    <property type="nucleotide sequence ID" value="NZ_FNAI01000012.1"/>
</dbReference>
<keyword evidence="7" id="KW-0378">Hydrolase</keyword>
<dbReference type="InterPro" id="IPR000560">
    <property type="entry name" value="His_Pase_clade-2"/>
</dbReference>
<evidence type="ECO:0000256" key="14">
    <source>
        <dbReference type="SAM" id="SignalP"/>
    </source>
</evidence>
<comment type="subcellular location">
    <subcellularLocation>
        <location evidence="1">Membrane</location>
    </subcellularLocation>
</comment>
<evidence type="ECO:0000256" key="1">
    <source>
        <dbReference type="ARBA" id="ARBA00004370"/>
    </source>
</evidence>
<comment type="similarity">
    <text evidence="2">Belongs to the histidine acid phosphatase family. MINPP1 subfamily.</text>
</comment>
<comment type="catalytic activity">
    <reaction evidence="10">
        <text>1D-myo-inositol 1,2,5,6-tetrakisphosphate + H2O = 1D-myo-inositol 1,2,6-trisphosphate + phosphate</text>
        <dbReference type="Rhea" id="RHEA:77119"/>
        <dbReference type="ChEBI" id="CHEBI:15377"/>
        <dbReference type="ChEBI" id="CHEBI:43474"/>
        <dbReference type="ChEBI" id="CHEBI:195535"/>
        <dbReference type="ChEBI" id="CHEBI:195537"/>
        <dbReference type="EC" id="3.1.3.62"/>
    </reaction>
    <physiologicalReaction direction="left-to-right" evidence="10">
        <dbReference type="Rhea" id="RHEA:77120"/>
    </physiologicalReaction>
</comment>
<dbReference type="PANTHER" id="PTHR20963:SF8">
    <property type="entry name" value="MULTIPLE INOSITOL POLYPHOSPHATE PHOSPHATASE 1"/>
    <property type="match status" value="1"/>
</dbReference>
<accession>A0A1G7HXM6</accession>
<evidence type="ECO:0000256" key="5">
    <source>
        <dbReference type="ARBA" id="ARBA00018097"/>
    </source>
</evidence>
<keyword evidence="16" id="KW-1185">Reference proteome</keyword>
<dbReference type="InterPro" id="IPR029033">
    <property type="entry name" value="His_PPase_superfam"/>
</dbReference>
<dbReference type="EC" id="3.1.3.62" evidence="4"/>
<name>A0A1G7HXM6_9SPHI</name>
<dbReference type="STRING" id="1391627.SAMN05216464_11261"/>
<dbReference type="Pfam" id="PF00328">
    <property type="entry name" value="His_Phos_2"/>
    <property type="match status" value="1"/>
</dbReference>
<keyword evidence="6 14" id="KW-0732">Signal</keyword>
<proteinExistence type="inferred from homology"/>